<accession>A0A1G7UAQ4</accession>
<evidence type="ECO:0000313" key="1">
    <source>
        <dbReference type="EMBL" id="SDG44675.1"/>
    </source>
</evidence>
<dbReference type="AlphaFoldDB" id="A0A1G7UAQ4"/>
<organism evidence="1 2">
    <name type="scientific">Chitinophaga filiformis</name>
    <name type="common">Myxococcus filiformis</name>
    <name type="synonym">Flexibacter filiformis</name>
    <dbReference type="NCBI Taxonomy" id="104663"/>
    <lineage>
        <taxon>Bacteria</taxon>
        <taxon>Pseudomonadati</taxon>
        <taxon>Bacteroidota</taxon>
        <taxon>Chitinophagia</taxon>
        <taxon>Chitinophagales</taxon>
        <taxon>Chitinophagaceae</taxon>
        <taxon>Chitinophaga</taxon>
    </lineage>
</organism>
<dbReference type="RefSeq" id="WP_089834471.1">
    <property type="nucleotide sequence ID" value="NZ_FNBN01000004.1"/>
</dbReference>
<sequence length="93" mass="11279">MAKLPKFMIADDPVTDPDNEYIFHTEQPRFFAKRVEEDEDKAYIDIVAEVDNVDEFFKNAPGKKEELLDQLEEWYYSYLEWLEEDEFDEEDEE</sequence>
<gene>
    <name evidence="1" type="ORF">SAMN04488121_104300</name>
</gene>
<proteinExistence type="predicted"/>
<evidence type="ECO:0000313" key="2">
    <source>
        <dbReference type="Proteomes" id="UP000199045"/>
    </source>
</evidence>
<dbReference type="EMBL" id="FNBN01000004">
    <property type="protein sequence ID" value="SDG44675.1"/>
    <property type="molecule type" value="Genomic_DNA"/>
</dbReference>
<dbReference type="STRING" id="104663.SAMN04488121_104300"/>
<reference evidence="1 2" key="1">
    <citation type="submission" date="2016-10" db="EMBL/GenBank/DDBJ databases">
        <authorList>
            <person name="de Groot N.N."/>
        </authorList>
    </citation>
    <scope>NUCLEOTIDE SEQUENCE [LARGE SCALE GENOMIC DNA]</scope>
    <source>
        <strain evidence="1 2">DSM 527</strain>
    </source>
</reference>
<dbReference type="Proteomes" id="UP000199045">
    <property type="component" value="Unassembled WGS sequence"/>
</dbReference>
<name>A0A1G7UAQ4_CHIFI</name>
<dbReference type="OrthoDB" id="1100410at2"/>
<protein>
    <submittedName>
        <fullName evidence="1">Uncharacterized protein</fullName>
    </submittedName>
</protein>